<dbReference type="Pfam" id="PF22776">
    <property type="entry name" value="K_trans_C"/>
    <property type="match status" value="1"/>
</dbReference>
<evidence type="ECO:0000259" key="14">
    <source>
        <dbReference type="Pfam" id="PF22776"/>
    </source>
</evidence>
<dbReference type="Proteomes" id="UP000521199">
    <property type="component" value="Unassembled WGS sequence"/>
</dbReference>
<gene>
    <name evidence="12" type="primary">kup</name>
    <name evidence="15" type="ORF">HNQ52_000688</name>
</gene>
<dbReference type="EMBL" id="JACHHP010000001">
    <property type="protein sequence ID" value="MBB5207172.1"/>
    <property type="molecule type" value="Genomic_DNA"/>
</dbReference>
<dbReference type="PANTHER" id="PTHR30540:SF79">
    <property type="entry name" value="LOW AFFINITY POTASSIUM TRANSPORT SYSTEM PROTEIN KUP"/>
    <property type="match status" value="1"/>
</dbReference>
<feature type="transmembrane region" description="Helical" evidence="12">
    <location>
        <begin position="51"/>
        <end position="74"/>
    </location>
</feature>
<keyword evidence="4 12" id="KW-1003">Cell membrane</keyword>
<feature type="transmembrane region" description="Helical" evidence="12">
    <location>
        <begin position="137"/>
        <end position="160"/>
    </location>
</feature>
<comment type="subcellular location">
    <subcellularLocation>
        <location evidence="12">Cell membrane</location>
        <topology evidence="12">Multi-pass membrane protein</topology>
    </subcellularLocation>
    <subcellularLocation>
        <location evidence="1">Membrane</location>
        <topology evidence="1">Multi-pass membrane protein</topology>
    </subcellularLocation>
</comment>
<dbReference type="GO" id="GO:0015293">
    <property type="term" value="F:symporter activity"/>
    <property type="evidence" value="ECO:0007669"/>
    <property type="project" value="UniProtKB-UniRule"/>
</dbReference>
<evidence type="ECO:0000256" key="4">
    <source>
        <dbReference type="ARBA" id="ARBA00022475"/>
    </source>
</evidence>
<dbReference type="InterPro" id="IPR053952">
    <property type="entry name" value="K_trans_C"/>
</dbReference>
<keyword evidence="6 12" id="KW-0812">Transmembrane</keyword>
<evidence type="ECO:0000313" key="16">
    <source>
        <dbReference type="Proteomes" id="UP000521199"/>
    </source>
</evidence>
<keyword evidence="8 12" id="KW-0630">Potassium</keyword>
<dbReference type="GO" id="GO:0015079">
    <property type="term" value="F:potassium ion transmembrane transporter activity"/>
    <property type="evidence" value="ECO:0007669"/>
    <property type="project" value="UniProtKB-UniRule"/>
</dbReference>
<evidence type="ECO:0000256" key="11">
    <source>
        <dbReference type="ARBA" id="ARBA00023136"/>
    </source>
</evidence>
<keyword evidence="7 12" id="KW-0769">Symport</keyword>
<dbReference type="RefSeq" id="WP_183959693.1">
    <property type="nucleotide sequence ID" value="NZ_JACHHP010000001.1"/>
</dbReference>
<feature type="transmembrane region" description="Helical" evidence="12">
    <location>
        <begin position="248"/>
        <end position="270"/>
    </location>
</feature>
<feature type="transmembrane region" description="Helical" evidence="12">
    <location>
        <begin position="367"/>
        <end position="388"/>
    </location>
</feature>
<dbReference type="Pfam" id="PF02705">
    <property type="entry name" value="K_trans"/>
    <property type="match status" value="1"/>
</dbReference>
<dbReference type="InterPro" id="IPR053951">
    <property type="entry name" value="K_trans_N"/>
</dbReference>
<feature type="transmembrane region" description="Helical" evidence="12">
    <location>
        <begin position="213"/>
        <end position="236"/>
    </location>
</feature>
<reference evidence="15 16" key="1">
    <citation type="submission" date="2020-08" db="EMBL/GenBank/DDBJ databases">
        <title>Genomic Encyclopedia of Type Strains, Phase IV (KMG-IV): sequencing the most valuable type-strain genomes for metagenomic binning, comparative biology and taxonomic classification.</title>
        <authorList>
            <person name="Goeker M."/>
        </authorList>
    </citation>
    <scope>NUCLEOTIDE SEQUENCE [LARGE SCALE GENOMIC DNA]</scope>
    <source>
        <strain evidence="15 16">DSM 24163</strain>
    </source>
</reference>
<keyword evidence="9 12" id="KW-1133">Transmembrane helix</keyword>
<name>A0A7W8FYA0_9GAMM</name>
<dbReference type="InterPro" id="IPR003855">
    <property type="entry name" value="K+_transporter"/>
</dbReference>
<feature type="domain" description="K+ potassium transporter integral membrane" evidence="13">
    <location>
        <begin position="14"/>
        <end position="466"/>
    </location>
</feature>
<proteinExistence type="inferred from homology"/>
<feature type="transmembrane region" description="Helical" evidence="12">
    <location>
        <begin position="290"/>
        <end position="315"/>
    </location>
</feature>
<evidence type="ECO:0000256" key="1">
    <source>
        <dbReference type="ARBA" id="ARBA00004141"/>
    </source>
</evidence>
<feature type="transmembrane region" description="Helical" evidence="12">
    <location>
        <begin position="395"/>
        <end position="416"/>
    </location>
</feature>
<keyword evidence="5 12" id="KW-0633">Potassium transport</keyword>
<sequence>MHATDSKVSPRALVLGAIGVVFGDIGTSPLYTLREAFGEVYGLEPDRANVLGVLSLVFWAMMLIVTVKYVLVILRADNRGEGGILALMAVVQRTLPVASPTAYTVGLLGVLGTALFFGDAVITPAMTTLSAVEGLRVAAPGLEPYIIPVTLVVLLCLFGFQRFGTERVGKVFGPVMLLWFVIIGLLGAIELATNPRILEALNPVWAVRFFAEHGVAAWLSLGAIVLAVTGGEALYADMGHFGRVPIRNAWMTVVMPALVLNYFGQGALVLARPDAVHNPFFELVPSWGLYPMIVLATLAAVIASQAVISGAFSLARQAIQLGYLPRLKLVHTSHETIGQIYIPWVNRLLLLAVIALVLGFGSSSNLAIAYGVSVSGSMLIDTLLLVILATQRGRIPMPVIVAVGLFYFVVDSAFFSANASKFLHGAWFPLVLALAVFTLMRTWRRGRQLVRAKVDRESLRLGPFLQSLMLSPPVRVPGTAVFLTPSNQFVPPALLHNLKHNKVLHERNVILSIETLNIPRADAGERVHFVQHDHGFSCLTLRFGYMEDHDVPFALRRWEIPGEAFEPLETTFFVSRESLSARAGHGMALWRDRLFLFMSRNAAPATEFFSIPGNRLVELGTQVEI</sequence>
<keyword evidence="16" id="KW-1185">Reference proteome</keyword>
<evidence type="ECO:0000313" key="15">
    <source>
        <dbReference type="EMBL" id="MBB5207172.1"/>
    </source>
</evidence>
<evidence type="ECO:0000256" key="3">
    <source>
        <dbReference type="ARBA" id="ARBA00022448"/>
    </source>
</evidence>
<dbReference type="AlphaFoldDB" id="A0A7W8FYA0"/>
<dbReference type="HAMAP" id="MF_01522">
    <property type="entry name" value="Kup"/>
    <property type="match status" value="1"/>
</dbReference>
<feature type="transmembrane region" description="Helical" evidence="12">
    <location>
        <begin position="172"/>
        <end position="193"/>
    </location>
</feature>
<feature type="domain" description="K+ potassium transporter C-terminal" evidence="14">
    <location>
        <begin position="477"/>
        <end position="625"/>
    </location>
</feature>
<organism evidence="15 16">
    <name type="scientific">Chiayiivirga flava</name>
    <dbReference type="NCBI Taxonomy" id="659595"/>
    <lineage>
        <taxon>Bacteria</taxon>
        <taxon>Pseudomonadati</taxon>
        <taxon>Pseudomonadota</taxon>
        <taxon>Gammaproteobacteria</taxon>
        <taxon>Lysobacterales</taxon>
        <taxon>Lysobacteraceae</taxon>
        <taxon>Chiayiivirga</taxon>
    </lineage>
</organism>
<keyword evidence="11 12" id="KW-0472">Membrane</keyword>
<feature type="transmembrane region" description="Helical" evidence="12">
    <location>
        <begin position="95"/>
        <end position="117"/>
    </location>
</feature>
<keyword evidence="10 12" id="KW-0406">Ion transport</keyword>
<evidence type="ECO:0000256" key="8">
    <source>
        <dbReference type="ARBA" id="ARBA00022958"/>
    </source>
</evidence>
<evidence type="ECO:0000256" key="5">
    <source>
        <dbReference type="ARBA" id="ARBA00022538"/>
    </source>
</evidence>
<comment type="catalytic activity">
    <reaction evidence="12">
        <text>K(+)(in) + H(+)(in) = K(+)(out) + H(+)(out)</text>
        <dbReference type="Rhea" id="RHEA:28490"/>
        <dbReference type="ChEBI" id="CHEBI:15378"/>
        <dbReference type="ChEBI" id="CHEBI:29103"/>
    </reaction>
</comment>
<feature type="transmembrane region" description="Helical" evidence="12">
    <location>
        <begin position="12"/>
        <end position="31"/>
    </location>
</feature>
<evidence type="ECO:0000256" key="9">
    <source>
        <dbReference type="ARBA" id="ARBA00022989"/>
    </source>
</evidence>
<dbReference type="InterPro" id="IPR023051">
    <property type="entry name" value="Kup"/>
</dbReference>
<comment type="caution">
    <text evidence="15">The sequence shown here is derived from an EMBL/GenBank/DDBJ whole genome shotgun (WGS) entry which is preliminary data.</text>
</comment>
<evidence type="ECO:0000256" key="10">
    <source>
        <dbReference type="ARBA" id="ARBA00023065"/>
    </source>
</evidence>
<dbReference type="PANTHER" id="PTHR30540">
    <property type="entry name" value="OSMOTIC STRESS POTASSIUM TRANSPORTER"/>
    <property type="match status" value="1"/>
</dbReference>
<evidence type="ECO:0000256" key="12">
    <source>
        <dbReference type="HAMAP-Rule" id="MF_01522"/>
    </source>
</evidence>
<evidence type="ECO:0000256" key="6">
    <source>
        <dbReference type="ARBA" id="ARBA00022692"/>
    </source>
</evidence>
<feature type="transmembrane region" description="Helical" evidence="12">
    <location>
        <begin position="422"/>
        <end position="443"/>
    </location>
</feature>
<protein>
    <recommendedName>
        <fullName evidence="12">Probable potassium transport system protein Kup</fullName>
    </recommendedName>
</protein>
<comment type="similarity">
    <text evidence="2 12">Belongs to the HAK/KUP transporter (TC 2.A.72) family.</text>
</comment>
<feature type="transmembrane region" description="Helical" evidence="12">
    <location>
        <begin position="336"/>
        <end position="361"/>
    </location>
</feature>
<comment type="function">
    <text evidence="12">Transport of potassium into the cell. Likely operates as a K(+):H(+) symporter.</text>
</comment>
<evidence type="ECO:0000256" key="7">
    <source>
        <dbReference type="ARBA" id="ARBA00022847"/>
    </source>
</evidence>
<accession>A0A7W8FYA0</accession>
<evidence type="ECO:0000259" key="13">
    <source>
        <dbReference type="Pfam" id="PF02705"/>
    </source>
</evidence>
<dbReference type="GO" id="GO:0005886">
    <property type="term" value="C:plasma membrane"/>
    <property type="evidence" value="ECO:0007669"/>
    <property type="project" value="UniProtKB-SubCell"/>
</dbReference>
<evidence type="ECO:0000256" key="2">
    <source>
        <dbReference type="ARBA" id="ARBA00007019"/>
    </source>
</evidence>
<keyword evidence="3 12" id="KW-0813">Transport</keyword>